<organism evidence="2 3">
    <name type="scientific">Petrolisthes cinctipes</name>
    <name type="common">Flat porcelain crab</name>
    <dbReference type="NCBI Taxonomy" id="88211"/>
    <lineage>
        <taxon>Eukaryota</taxon>
        <taxon>Metazoa</taxon>
        <taxon>Ecdysozoa</taxon>
        <taxon>Arthropoda</taxon>
        <taxon>Crustacea</taxon>
        <taxon>Multicrustacea</taxon>
        <taxon>Malacostraca</taxon>
        <taxon>Eumalacostraca</taxon>
        <taxon>Eucarida</taxon>
        <taxon>Decapoda</taxon>
        <taxon>Pleocyemata</taxon>
        <taxon>Anomura</taxon>
        <taxon>Galatheoidea</taxon>
        <taxon>Porcellanidae</taxon>
        <taxon>Petrolisthes</taxon>
    </lineage>
</organism>
<dbReference type="AlphaFoldDB" id="A0AAE1KK29"/>
<evidence type="ECO:0000256" key="1">
    <source>
        <dbReference type="SAM" id="MobiDB-lite"/>
    </source>
</evidence>
<sequence length="103" mass="11586">MEGIRLGEVREKTGGGGGEEEYRGGVEAGGGGGEEEYRRDGGKVENRWRWHGGRRDGEEVDVRWDTLQLEMGALNCLKYVVKISQHKVLIFCSYNVSNLLDRK</sequence>
<gene>
    <name evidence="2" type="ORF">Pcinc_020378</name>
</gene>
<comment type="caution">
    <text evidence="2">The sequence shown here is derived from an EMBL/GenBank/DDBJ whole genome shotgun (WGS) entry which is preliminary data.</text>
</comment>
<evidence type="ECO:0000313" key="3">
    <source>
        <dbReference type="Proteomes" id="UP001286313"/>
    </source>
</evidence>
<name>A0AAE1KK29_PETCI</name>
<keyword evidence="3" id="KW-1185">Reference proteome</keyword>
<reference evidence="2" key="1">
    <citation type="submission" date="2023-10" db="EMBL/GenBank/DDBJ databases">
        <title>Genome assemblies of two species of porcelain crab, Petrolisthes cinctipes and Petrolisthes manimaculis (Anomura: Porcellanidae).</title>
        <authorList>
            <person name="Angst P."/>
        </authorList>
    </citation>
    <scope>NUCLEOTIDE SEQUENCE</scope>
    <source>
        <strain evidence="2">PB745_01</strain>
        <tissue evidence="2">Gill</tissue>
    </source>
</reference>
<accession>A0AAE1KK29</accession>
<evidence type="ECO:0000313" key="2">
    <source>
        <dbReference type="EMBL" id="KAK3874702.1"/>
    </source>
</evidence>
<protein>
    <submittedName>
        <fullName evidence="2">Uncharacterized protein</fullName>
    </submittedName>
</protein>
<dbReference type="EMBL" id="JAWQEG010002075">
    <property type="protein sequence ID" value="KAK3874702.1"/>
    <property type="molecule type" value="Genomic_DNA"/>
</dbReference>
<dbReference type="Proteomes" id="UP001286313">
    <property type="component" value="Unassembled WGS sequence"/>
</dbReference>
<feature type="compositionally biased region" description="Basic and acidic residues" evidence="1">
    <location>
        <begin position="1"/>
        <end position="13"/>
    </location>
</feature>
<feature type="region of interest" description="Disordered" evidence="1">
    <location>
        <begin position="1"/>
        <end position="40"/>
    </location>
</feature>
<proteinExistence type="predicted"/>